<proteinExistence type="predicted"/>
<dbReference type="Proteomes" id="UP000596145">
    <property type="component" value="Chromosome"/>
</dbReference>
<sequence length="287" mass="31904">MWVSYVLGQVASIFLTLGRMVPLNLRNRFGQGRIPRDGDVVISLTTHGARLKKVYLTLESLARGYVKVPIILWLDPEDYGGPYPPSLQRLIDRGVQVRCSDGHYGPHTKYWNQFSEVAGTGTRVITVDDDIIYPEWLVEKLLVVGQYRFDTVVAYRAHRIELRDGLIRPYAKWSKAISSSASILHFATGVSGVLYPASFIDYVAAHGGDFAEHAPNADDVWLHLMELRSGHKVRQVFAQPRNFAVIPSTQLTSLVQNNLAGANDAQIAATYTPADLEVLLRASAAED</sequence>
<reference evidence="1 2" key="1">
    <citation type="submission" date="2020-12" db="EMBL/GenBank/DDBJ databases">
        <title>FDA dAtabase for Regulatory Grade micrObial Sequences (FDA-ARGOS): Supporting development and validation of Infectious Disease Dx tests.</title>
        <authorList>
            <person name="Sproer C."/>
            <person name="Gronow S."/>
            <person name="Severitt S."/>
            <person name="Schroder I."/>
            <person name="Tallon L."/>
            <person name="Sadzewicz L."/>
            <person name="Zhao X."/>
            <person name="Boylan J."/>
            <person name="Ott S."/>
            <person name="Bowen H."/>
            <person name="Vavikolanu K."/>
            <person name="Mehta A."/>
            <person name="Aluvathingal J."/>
            <person name="Nadendla S."/>
            <person name="Lowell S."/>
            <person name="Myers T."/>
            <person name="Yan Y."/>
            <person name="Sichtig H."/>
        </authorList>
    </citation>
    <scope>NUCLEOTIDE SEQUENCE [LARGE SCALE GENOMIC DNA]</scope>
    <source>
        <strain evidence="1 2">FDAARGOS_1053</strain>
    </source>
</reference>
<evidence type="ECO:0000313" key="1">
    <source>
        <dbReference type="EMBL" id="QQB46503.1"/>
    </source>
</evidence>
<dbReference type="EMBL" id="CP066007">
    <property type="protein sequence ID" value="QQB46503.1"/>
    <property type="molecule type" value="Genomic_DNA"/>
</dbReference>
<dbReference type="InterPro" id="IPR029044">
    <property type="entry name" value="Nucleotide-diphossugar_trans"/>
</dbReference>
<evidence type="ECO:0000313" key="2">
    <source>
        <dbReference type="Proteomes" id="UP000596145"/>
    </source>
</evidence>
<dbReference type="RefSeq" id="WP_084036600.1">
    <property type="nucleotide sequence ID" value="NZ_CP066007.1"/>
</dbReference>
<dbReference type="AlphaFoldDB" id="A0A7T4JV33"/>
<protein>
    <submittedName>
        <fullName evidence="1">Glycosyltransferase</fullName>
    </submittedName>
</protein>
<dbReference type="GeneID" id="92759188"/>
<gene>
    <name evidence="1" type="ORF">I6I10_00645</name>
</gene>
<accession>A0A7T4JV33</accession>
<dbReference type="SUPFAM" id="SSF53448">
    <property type="entry name" value="Nucleotide-diphospho-sugar transferases"/>
    <property type="match status" value="1"/>
</dbReference>
<organism evidence="1 2">
    <name type="scientific">Corynebacterium glucuronolyticum</name>
    <dbReference type="NCBI Taxonomy" id="39791"/>
    <lineage>
        <taxon>Bacteria</taxon>
        <taxon>Bacillati</taxon>
        <taxon>Actinomycetota</taxon>
        <taxon>Actinomycetes</taxon>
        <taxon>Mycobacteriales</taxon>
        <taxon>Corynebacteriaceae</taxon>
        <taxon>Corynebacterium</taxon>
    </lineage>
</organism>
<dbReference type="GO" id="GO:0016740">
    <property type="term" value="F:transferase activity"/>
    <property type="evidence" value="ECO:0007669"/>
    <property type="project" value="UniProtKB-KW"/>
</dbReference>
<dbReference type="OrthoDB" id="5465469at2"/>
<name>A0A7T4JV33_9CORY</name>
<keyword evidence="1" id="KW-0808">Transferase</keyword>